<reference evidence="1 2" key="1">
    <citation type="submission" date="2024-04" db="EMBL/GenBank/DDBJ databases">
        <authorList>
            <consortium name="Genoscope - CEA"/>
            <person name="William W."/>
        </authorList>
    </citation>
    <scope>NUCLEOTIDE SEQUENCE [LARGE SCALE GENOMIC DNA]</scope>
</reference>
<comment type="caution">
    <text evidence="1">The sequence shown here is derived from an EMBL/GenBank/DDBJ whole genome shotgun (WGS) entry which is preliminary data.</text>
</comment>
<gene>
    <name evidence="1" type="ORF">GSLYS_00014973001</name>
</gene>
<dbReference type="Proteomes" id="UP001497497">
    <property type="component" value="Unassembled WGS sequence"/>
</dbReference>
<dbReference type="PANTHER" id="PTHR33504">
    <property type="entry name" value="NADH DEHYDROGENASE (UBIQUINONE) 1 BETA SUBCOMPLEX, 4"/>
    <property type="match status" value="1"/>
</dbReference>
<evidence type="ECO:0000313" key="1">
    <source>
        <dbReference type="EMBL" id="CAL1541367.1"/>
    </source>
</evidence>
<dbReference type="PANTHER" id="PTHR33504:SF2">
    <property type="entry name" value="PROTEIN MFI"/>
    <property type="match status" value="1"/>
</dbReference>
<sequence>MDSDNPLARLQMEKLYHLYVDEQMTKHVPTSNIASFSYFCSQLINHWKPDGSRNLSAGQNDSFQSNSSNPELGHHLTDFEVATSLNYQPQSDQISVRTKVKSDTDAAIVIQRAWRRHIDMQVYEYYKDLINFKSRGNPSAMLRCINPNEAKLLDAAAGINIRFRLAGESFPPNIYYKIFTNRPIQDLCANSPKDYTSPQSKKLTAKDVHNRVRVQKINQEDKNGWYKRKENNGWRLVSDRLIHHIMNDPVTWDTSKKEYHFDHNKFKRKQDIERRKKEKKIEWMQKLYKQGMLKAKADDDETTQLIEGATAGMIATVEAQGVDALEDWEVDELLDWTTGLNFDEYRNTWMDLATSAASQKFIEDKFRISTTRSDPFELSLSTGPSRFTSTRQSRVTTGSIISEGSRGKSMVKI</sequence>
<accession>A0AAV2I5Z5</accession>
<organism evidence="1 2">
    <name type="scientific">Lymnaea stagnalis</name>
    <name type="common">Great pond snail</name>
    <name type="synonym">Helix stagnalis</name>
    <dbReference type="NCBI Taxonomy" id="6523"/>
    <lineage>
        <taxon>Eukaryota</taxon>
        <taxon>Metazoa</taxon>
        <taxon>Spiralia</taxon>
        <taxon>Lophotrochozoa</taxon>
        <taxon>Mollusca</taxon>
        <taxon>Gastropoda</taxon>
        <taxon>Heterobranchia</taxon>
        <taxon>Euthyneura</taxon>
        <taxon>Panpulmonata</taxon>
        <taxon>Hygrophila</taxon>
        <taxon>Lymnaeoidea</taxon>
        <taxon>Lymnaeidae</taxon>
        <taxon>Lymnaea</taxon>
    </lineage>
</organism>
<proteinExistence type="predicted"/>
<evidence type="ECO:0000313" key="2">
    <source>
        <dbReference type="Proteomes" id="UP001497497"/>
    </source>
</evidence>
<dbReference type="EMBL" id="CAXITT010000428">
    <property type="protein sequence ID" value="CAL1541367.1"/>
    <property type="molecule type" value="Genomic_DNA"/>
</dbReference>
<protein>
    <submittedName>
        <fullName evidence="1">Uncharacterized protein</fullName>
    </submittedName>
</protein>
<dbReference type="AlphaFoldDB" id="A0AAV2I5Z5"/>
<name>A0AAV2I5Z5_LYMST</name>
<keyword evidence="2" id="KW-1185">Reference proteome</keyword>
<dbReference type="CDD" id="cd21090">
    <property type="entry name" value="C11orf65"/>
    <property type="match status" value="1"/>
</dbReference>